<keyword evidence="8" id="KW-0249">Electron transport</keyword>
<keyword evidence="3" id="KW-0813">Transport</keyword>
<evidence type="ECO:0000256" key="3">
    <source>
        <dbReference type="ARBA" id="ARBA00022448"/>
    </source>
</evidence>
<reference evidence="15 16" key="1">
    <citation type="submission" date="2012-09" db="EMBL/GenBank/DDBJ databases">
        <title>Genome Sequence of alkane-degrading Bacterium Alcanivorax sp. 521-1.</title>
        <authorList>
            <person name="Lai Q."/>
            <person name="Shao Z."/>
        </authorList>
    </citation>
    <scope>NUCLEOTIDE SEQUENCE [LARGE SCALE GENOMIC DNA]</scope>
    <source>
        <strain evidence="15 16">521-1</strain>
    </source>
</reference>
<keyword evidence="7" id="KW-0479">Metal-binding</keyword>
<evidence type="ECO:0000256" key="12">
    <source>
        <dbReference type="ARBA" id="ARBA00037975"/>
    </source>
</evidence>
<organism evidence="15 16">
    <name type="scientific">Alloalcanivorax profundimaris</name>
    <dbReference type="NCBI Taxonomy" id="2735259"/>
    <lineage>
        <taxon>Bacteria</taxon>
        <taxon>Pseudomonadati</taxon>
        <taxon>Pseudomonadota</taxon>
        <taxon>Gammaproteobacteria</taxon>
        <taxon>Oceanospirillales</taxon>
        <taxon>Alcanivoracaceae</taxon>
        <taxon>Alloalcanivorax</taxon>
    </lineage>
</organism>
<evidence type="ECO:0000256" key="9">
    <source>
        <dbReference type="ARBA" id="ARBA00022989"/>
    </source>
</evidence>
<dbReference type="PANTHER" id="PTHR30529:SF1">
    <property type="entry name" value="CYTOCHROME B561 HOMOLOG 2"/>
    <property type="match status" value="1"/>
</dbReference>
<evidence type="ECO:0000256" key="11">
    <source>
        <dbReference type="ARBA" id="ARBA00023136"/>
    </source>
</evidence>
<dbReference type="EMBL" id="ARXX01000026">
    <property type="protein sequence ID" value="MBF5056642.1"/>
    <property type="molecule type" value="Genomic_DNA"/>
</dbReference>
<dbReference type="InterPro" id="IPR011577">
    <property type="entry name" value="Cyt_b561_bac/Ni-Hgenase"/>
</dbReference>
<proteinExistence type="inferred from homology"/>
<dbReference type="Proteomes" id="UP000662703">
    <property type="component" value="Unassembled WGS sequence"/>
</dbReference>
<comment type="cofactor">
    <cofactor evidence="1">
        <name>heme b</name>
        <dbReference type="ChEBI" id="CHEBI:60344"/>
    </cofactor>
</comment>
<keyword evidence="11 13" id="KW-0472">Membrane</keyword>
<dbReference type="InterPro" id="IPR016174">
    <property type="entry name" value="Di-haem_cyt_TM"/>
</dbReference>
<keyword evidence="16" id="KW-1185">Reference proteome</keyword>
<dbReference type="PANTHER" id="PTHR30529">
    <property type="entry name" value="CYTOCHROME B561"/>
    <property type="match status" value="1"/>
</dbReference>
<comment type="caution">
    <text evidence="15">The sequence shown here is derived from an EMBL/GenBank/DDBJ whole genome shotgun (WGS) entry which is preliminary data.</text>
</comment>
<keyword evidence="10" id="KW-0408">Iron</keyword>
<keyword evidence="5" id="KW-0349">Heme</keyword>
<dbReference type="SUPFAM" id="SSF81342">
    <property type="entry name" value="Transmembrane di-heme cytochromes"/>
    <property type="match status" value="1"/>
</dbReference>
<gene>
    <name evidence="15" type="ORF">Y5W_01936</name>
</gene>
<evidence type="ECO:0000256" key="2">
    <source>
        <dbReference type="ARBA" id="ARBA00004651"/>
    </source>
</evidence>
<keyword evidence="6 13" id="KW-0812">Transmembrane</keyword>
<comment type="subcellular location">
    <subcellularLocation>
        <location evidence="2">Cell membrane</location>
        <topology evidence="2">Multi-pass membrane protein</topology>
    </subcellularLocation>
</comment>
<evidence type="ECO:0000256" key="5">
    <source>
        <dbReference type="ARBA" id="ARBA00022617"/>
    </source>
</evidence>
<evidence type="ECO:0000256" key="10">
    <source>
        <dbReference type="ARBA" id="ARBA00023004"/>
    </source>
</evidence>
<evidence type="ECO:0000256" key="4">
    <source>
        <dbReference type="ARBA" id="ARBA00022475"/>
    </source>
</evidence>
<evidence type="ECO:0000256" key="1">
    <source>
        <dbReference type="ARBA" id="ARBA00001970"/>
    </source>
</evidence>
<feature type="transmembrane region" description="Helical" evidence="13">
    <location>
        <begin position="44"/>
        <end position="66"/>
    </location>
</feature>
<evidence type="ECO:0000256" key="8">
    <source>
        <dbReference type="ARBA" id="ARBA00022982"/>
    </source>
</evidence>
<feature type="domain" description="Cytochrome b561 bacterial/Ni-hydrogenase" evidence="14">
    <location>
        <begin position="7"/>
        <end position="177"/>
    </location>
</feature>
<dbReference type="InterPro" id="IPR052168">
    <property type="entry name" value="Cytochrome_b561_oxidase"/>
</dbReference>
<sequence>MDTTNTWTNTAKTLHWLIAFLLLAVWASVELHEQVPRGNPWRDYWIIAHFTLGASALAVMVIRLMWRAGHRPPAPLGGRLQQRLATAVHGLLYLAVLAMPVTGLLMRQLDGKSTPLPAGLAIPAWLPANTALAERLEDLHKEWLWNALLALIVLHVAGALWHHWVDRDATLKRMLPGRRSR</sequence>
<dbReference type="Pfam" id="PF01292">
    <property type="entry name" value="Ni_hydr_CYTB"/>
    <property type="match status" value="1"/>
</dbReference>
<evidence type="ECO:0000313" key="16">
    <source>
        <dbReference type="Proteomes" id="UP000662703"/>
    </source>
</evidence>
<evidence type="ECO:0000256" key="7">
    <source>
        <dbReference type="ARBA" id="ARBA00022723"/>
    </source>
</evidence>
<keyword evidence="9 13" id="KW-1133">Transmembrane helix</keyword>
<name>A0ABS0AR73_9GAMM</name>
<accession>A0ABS0AR73</accession>
<evidence type="ECO:0000313" key="15">
    <source>
        <dbReference type="EMBL" id="MBF5056642.1"/>
    </source>
</evidence>
<evidence type="ECO:0000259" key="14">
    <source>
        <dbReference type="Pfam" id="PF01292"/>
    </source>
</evidence>
<evidence type="ECO:0000256" key="13">
    <source>
        <dbReference type="SAM" id="Phobius"/>
    </source>
</evidence>
<protein>
    <submittedName>
        <fullName evidence="15">Cytochrome B651</fullName>
    </submittedName>
</protein>
<feature type="transmembrane region" description="Helical" evidence="13">
    <location>
        <begin position="14"/>
        <end position="32"/>
    </location>
</feature>
<dbReference type="RefSeq" id="WP_194865082.1">
    <property type="nucleotide sequence ID" value="NZ_ARXX01000026.1"/>
</dbReference>
<evidence type="ECO:0000256" key="6">
    <source>
        <dbReference type="ARBA" id="ARBA00022692"/>
    </source>
</evidence>
<feature type="transmembrane region" description="Helical" evidence="13">
    <location>
        <begin position="143"/>
        <end position="164"/>
    </location>
</feature>
<feature type="transmembrane region" description="Helical" evidence="13">
    <location>
        <begin position="86"/>
        <end position="106"/>
    </location>
</feature>
<comment type="similarity">
    <text evidence="12">Belongs to the cytochrome b561 family.</text>
</comment>
<keyword evidence="4" id="KW-1003">Cell membrane</keyword>